<evidence type="ECO:0000313" key="11">
    <source>
        <dbReference type="Proteomes" id="UP001217918"/>
    </source>
</evidence>
<feature type="compositionally biased region" description="Low complexity" evidence="8">
    <location>
        <begin position="20"/>
        <end position="29"/>
    </location>
</feature>
<evidence type="ECO:0000256" key="1">
    <source>
        <dbReference type="ARBA" id="ARBA00004123"/>
    </source>
</evidence>
<keyword evidence="3" id="KW-0507">mRNA processing</keyword>
<gene>
    <name evidence="10" type="ORF">P8C59_005936</name>
</gene>
<keyword evidence="11" id="KW-1185">Reference proteome</keyword>
<dbReference type="InterPro" id="IPR022159">
    <property type="entry name" value="STIP/TFIP11_N"/>
</dbReference>
<evidence type="ECO:0000256" key="8">
    <source>
        <dbReference type="SAM" id="MobiDB-lite"/>
    </source>
</evidence>
<dbReference type="Pfam" id="PF07842">
    <property type="entry name" value="GCFC"/>
    <property type="match status" value="1"/>
</dbReference>
<dbReference type="GO" id="GO:0003676">
    <property type="term" value="F:nucleic acid binding"/>
    <property type="evidence" value="ECO:0007669"/>
    <property type="project" value="InterPro"/>
</dbReference>
<feature type="coiled-coil region" evidence="7">
    <location>
        <begin position="420"/>
        <end position="468"/>
    </location>
</feature>
<reference evidence="10" key="1">
    <citation type="journal article" date="2023" name="Mol. Plant Microbe Interact.">
        <title>Elucidating the Obligate Nature and Biological Capacity of an Invasive Fungal Corn Pathogen.</title>
        <authorList>
            <person name="MacCready J.S."/>
            <person name="Roggenkamp E.M."/>
            <person name="Gdanetz K."/>
            <person name="Chilvers M.I."/>
        </authorList>
    </citation>
    <scope>NUCLEOTIDE SEQUENCE</scope>
    <source>
        <strain evidence="10">PM02</strain>
    </source>
</reference>
<feature type="compositionally biased region" description="Polar residues" evidence="8">
    <location>
        <begin position="172"/>
        <end position="193"/>
    </location>
</feature>
<feature type="compositionally biased region" description="Basic residues" evidence="8">
    <location>
        <begin position="858"/>
        <end position="867"/>
    </location>
</feature>
<keyword evidence="7" id="KW-0175">Coiled coil</keyword>
<comment type="caution">
    <text evidence="10">The sequence shown here is derived from an EMBL/GenBank/DDBJ whole genome shotgun (WGS) entry which is preliminary data.</text>
</comment>
<dbReference type="Pfam" id="PF01585">
    <property type="entry name" value="G-patch"/>
    <property type="match status" value="1"/>
</dbReference>
<evidence type="ECO:0000313" key="10">
    <source>
        <dbReference type="EMBL" id="KAK2071520.1"/>
    </source>
</evidence>
<dbReference type="EMBL" id="JAQQPM010000005">
    <property type="protein sequence ID" value="KAK2071520.1"/>
    <property type="molecule type" value="Genomic_DNA"/>
</dbReference>
<evidence type="ECO:0000256" key="7">
    <source>
        <dbReference type="SAM" id="Coils"/>
    </source>
</evidence>
<dbReference type="GO" id="GO:0000390">
    <property type="term" value="P:spliceosomal complex disassembly"/>
    <property type="evidence" value="ECO:0007669"/>
    <property type="project" value="InterPro"/>
</dbReference>
<proteinExistence type="inferred from homology"/>
<evidence type="ECO:0000256" key="4">
    <source>
        <dbReference type="ARBA" id="ARBA00022728"/>
    </source>
</evidence>
<dbReference type="InterPro" id="IPR022783">
    <property type="entry name" value="GCFC_dom"/>
</dbReference>
<evidence type="ECO:0000256" key="6">
    <source>
        <dbReference type="ARBA" id="ARBA00023242"/>
    </source>
</evidence>
<keyword evidence="4" id="KW-0747">Spliceosome</keyword>
<dbReference type="PANTHER" id="PTHR23329:SF1">
    <property type="entry name" value="TUFTELIN-INTERACTING PROTEIN 11"/>
    <property type="match status" value="1"/>
</dbReference>
<dbReference type="Proteomes" id="UP001217918">
    <property type="component" value="Unassembled WGS sequence"/>
</dbReference>
<feature type="region of interest" description="Disordered" evidence="8">
    <location>
        <begin position="296"/>
        <end position="357"/>
    </location>
</feature>
<keyword evidence="6" id="KW-0539">Nucleus</keyword>
<evidence type="ECO:0000256" key="5">
    <source>
        <dbReference type="ARBA" id="ARBA00023187"/>
    </source>
</evidence>
<feature type="compositionally biased region" description="Basic and acidic residues" evidence="8">
    <location>
        <begin position="838"/>
        <end position="857"/>
    </location>
</feature>
<feature type="compositionally biased region" description="Acidic residues" evidence="8">
    <location>
        <begin position="150"/>
        <end position="162"/>
    </location>
</feature>
<evidence type="ECO:0000256" key="3">
    <source>
        <dbReference type="ARBA" id="ARBA00022664"/>
    </source>
</evidence>
<protein>
    <recommendedName>
        <fullName evidence="9">G-patch domain-containing protein</fullName>
    </recommendedName>
</protein>
<feature type="compositionally biased region" description="Acidic residues" evidence="8">
    <location>
        <begin position="111"/>
        <end position="139"/>
    </location>
</feature>
<feature type="compositionally biased region" description="Basic and acidic residues" evidence="8">
    <location>
        <begin position="297"/>
        <end position="318"/>
    </location>
</feature>
<feature type="region of interest" description="Disordered" evidence="8">
    <location>
        <begin position="838"/>
        <end position="870"/>
    </location>
</feature>
<evidence type="ECO:0000256" key="2">
    <source>
        <dbReference type="ARBA" id="ARBA00010900"/>
    </source>
</evidence>
<evidence type="ECO:0000259" key="9">
    <source>
        <dbReference type="PROSITE" id="PS50174"/>
    </source>
</evidence>
<dbReference type="GO" id="GO:0071008">
    <property type="term" value="C:U2-type post-mRNA release spliceosomal complex"/>
    <property type="evidence" value="ECO:0007669"/>
    <property type="project" value="TreeGrafter"/>
</dbReference>
<dbReference type="PROSITE" id="PS50174">
    <property type="entry name" value="G_PATCH"/>
    <property type="match status" value="1"/>
</dbReference>
<accession>A0AAD9ME10</accession>
<sequence length="967" mass="108380">MAGNTVFSFDPSKLTKAAAAAAYSSSDSDSSADEDEFRVPSRNPHDDDEGEFHASHRRKRRRTGRDAKESAALGIFGSESEDDGRRFKRRNLRTKGVSFVSSAPGLGAPGSDEDGEEYSKEEDEFEDEEEVVEEEEDGEERPSFMRTMPLDEDEDGADDDEKETGGVGLGWTSPTRTQAPMSTNLSVPSTAPQVSFIKSRFDGSNPLGAGFTPSSANQPQLKVRDEEATAGSRKAMPSAFSAQGARGNKAKINGTSYAARMMAKMGYSGGGLGKEGQGRSAVVEAVLRPQGVGLGAVKERSEADKKEERRQRELRGEVVVDSDEEEKKKKAARKKKAQVGGLGGASGSGTSTPKRAKPRFLTMEDVRKAAPGLHIPDAFQPILDMTGPGSRLLTASSGTMTPTTGTQSETAEAVESKKLVRRAQRDVMDILEEYQALQQQKAFIDLQLQEQAEQLEELTAALSLARSVATIDVVDLPQSGELERSADLAFRMRTIISRLRESSERLLPSLAEEHRDELAQLAMATIHPPFSEYIRDVWDPLKEAAPFLQELNPIRGILGVDETAKHNKGTAWQAFTYRVVLPRLASAVREWDVHDTDKLLATVEAWRDFLPSFVLQQVVRDIERKLHEAIQAWEPKRKTSADPPSSWIFPWLQYLSDSHLDPKASTGLVADVRRKYRQLMDAWEHSKGVIPGLKSWQTVFRPHRKNDQWQPLIMNHLLPGLTRYLKRKFQVDPRDQEPYLEQLEGVLQWHSEGLVSASMLSEVLVASIFPMWHLALYNWLIQDDVDLEEVGQWYTWWSEDVFPEAIKQLPSIQAEFKKGEAMMEQALDLGDEAKTALKRPDKGPALRVEKKETEKERDHRRHHAAHHRDREVPRDYAQATVLKDEVTFRQLIEDWAAENDLQFVPERKKVHAQGPLFRITARGDGRGGVLVYFKGNRLVTVIKDKEDGVFYRDQAEHWVDLLALAML</sequence>
<dbReference type="InterPro" id="IPR045211">
    <property type="entry name" value="TFP11/STIP/Ntr1"/>
</dbReference>
<feature type="domain" description="G-patch" evidence="9">
    <location>
        <begin position="254"/>
        <end position="299"/>
    </location>
</feature>
<comment type="subcellular location">
    <subcellularLocation>
        <location evidence="1">Nucleus</location>
    </subcellularLocation>
</comment>
<dbReference type="SMART" id="SM00443">
    <property type="entry name" value="G_patch"/>
    <property type="match status" value="1"/>
</dbReference>
<organism evidence="10 11">
    <name type="scientific">Phyllachora maydis</name>
    <dbReference type="NCBI Taxonomy" id="1825666"/>
    <lineage>
        <taxon>Eukaryota</taxon>
        <taxon>Fungi</taxon>
        <taxon>Dikarya</taxon>
        <taxon>Ascomycota</taxon>
        <taxon>Pezizomycotina</taxon>
        <taxon>Sordariomycetes</taxon>
        <taxon>Sordariomycetidae</taxon>
        <taxon>Phyllachorales</taxon>
        <taxon>Phyllachoraceae</taxon>
        <taxon>Phyllachora</taxon>
    </lineage>
</organism>
<dbReference type="AlphaFoldDB" id="A0AAD9ME10"/>
<dbReference type="Pfam" id="PF12457">
    <property type="entry name" value="TIP_N"/>
    <property type="match status" value="1"/>
</dbReference>
<keyword evidence="5" id="KW-0508">mRNA splicing</keyword>
<feature type="region of interest" description="Disordered" evidence="8">
    <location>
        <begin position="20"/>
        <end position="248"/>
    </location>
</feature>
<comment type="similarity">
    <text evidence="2">Belongs to the TFP11/STIP family.</text>
</comment>
<dbReference type="PANTHER" id="PTHR23329">
    <property type="entry name" value="TUFTELIN-INTERACTING PROTEIN 11-RELATED"/>
    <property type="match status" value="1"/>
</dbReference>
<dbReference type="InterPro" id="IPR000467">
    <property type="entry name" value="G_patch_dom"/>
</dbReference>
<name>A0AAD9ME10_9PEZI</name>